<dbReference type="OrthoDB" id="1905743at2"/>
<reference evidence="1 2" key="1">
    <citation type="submission" date="2014-02" db="EMBL/GenBank/DDBJ databases">
        <title>Genome sequence of Paenibacillus darwinianus reveals adaptive mechanisms for survival in Antarctic soils.</title>
        <authorList>
            <person name="Dsouza M."/>
            <person name="Taylor M.W."/>
            <person name="Turner S.J."/>
            <person name="Aislabie J."/>
        </authorList>
    </citation>
    <scope>NUCLEOTIDE SEQUENCE [LARGE SCALE GENOMIC DNA]</scope>
    <source>
        <strain evidence="1 2">CE1</strain>
    </source>
</reference>
<dbReference type="EMBL" id="JFHU01000176">
    <property type="protein sequence ID" value="EXX86857.1"/>
    <property type="molecule type" value="Genomic_DNA"/>
</dbReference>
<comment type="caution">
    <text evidence="1">The sequence shown here is derived from an EMBL/GenBank/DDBJ whole genome shotgun (WGS) entry which is preliminary data.</text>
</comment>
<accession>A0A9W5W6J5</accession>
<keyword evidence="2" id="KW-1185">Reference proteome</keyword>
<dbReference type="Proteomes" id="UP000053750">
    <property type="component" value="Unassembled WGS sequence"/>
</dbReference>
<dbReference type="AlphaFoldDB" id="A0A9W5W6J5"/>
<dbReference type="RefSeq" id="WP_036583759.1">
    <property type="nucleotide sequence ID" value="NZ_KK082195.1"/>
</dbReference>
<proteinExistence type="predicted"/>
<organism evidence="1 2">
    <name type="scientific">Paenibacillus darwinianus</name>
    <dbReference type="NCBI Taxonomy" id="1380763"/>
    <lineage>
        <taxon>Bacteria</taxon>
        <taxon>Bacillati</taxon>
        <taxon>Bacillota</taxon>
        <taxon>Bacilli</taxon>
        <taxon>Bacillales</taxon>
        <taxon>Paenibacillaceae</taxon>
        <taxon>Paenibacillus</taxon>
    </lineage>
</organism>
<evidence type="ECO:0000313" key="1">
    <source>
        <dbReference type="EMBL" id="EXX86857.1"/>
    </source>
</evidence>
<evidence type="ECO:0000313" key="2">
    <source>
        <dbReference type="Proteomes" id="UP000053750"/>
    </source>
</evidence>
<sequence>MFQRDYMMRMIEQVTAAIGQVMGLRQRKEHIEALKMIGDVFDRGLRLQSRLVHTLSDEDLVKLLTTNGVPDTVSLQAIALMLREEGGIREDQGAETESYACRIKSLALHIRLTALDAEESLSDPAKEAEAMLDKLRGYELPPSLKLLIAQWRERQGRYDEAENWLHERLEDGSAGAGEAAAFYERLLQLPDDRLVAGGLPRAEVEHGLADIREQGVL</sequence>
<gene>
    <name evidence="1" type="ORF">BG53_05180</name>
</gene>
<dbReference type="Pfam" id="PF20092">
    <property type="entry name" value="DUF6483"/>
    <property type="match status" value="1"/>
</dbReference>
<name>A0A9W5W6J5_9BACL</name>
<protein>
    <submittedName>
        <fullName evidence="1">Uncharacterized protein</fullName>
    </submittedName>
</protein>
<dbReference type="InterPro" id="IPR045507">
    <property type="entry name" value="DUF6483"/>
</dbReference>